<evidence type="ECO:0000256" key="7">
    <source>
        <dbReference type="ARBA" id="ARBA00023237"/>
    </source>
</evidence>
<dbReference type="Gene3D" id="1.20.1600.10">
    <property type="entry name" value="Outer membrane efflux proteins (OEP)"/>
    <property type="match status" value="1"/>
</dbReference>
<comment type="similarity">
    <text evidence="2">Belongs to the outer membrane factor (OMF) (TC 1.B.17) family.</text>
</comment>
<feature type="signal peptide" evidence="8">
    <location>
        <begin position="1"/>
        <end position="28"/>
    </location>
</feature>
<evidence type="ECO:0000256" key="1">
    <source>
        <dbReference type="ARBA" id="ARBA00004442"/>
    </source>
</evidence>
<keyword evidence="4" id="KW-1134">Transmembrane beta strand</keyword>
<organism evidence="9 10">
    <name type="scientific">Pontibacter mangrovi</name>
    <dbReference type="NCBI Taxonomy" id="2589816"/>
    <lineage>
        <taxon>Bacteria</taxon>
        <taxon>Pseudomonadati</taxon>
        <taxon>Bacteroidota</taxon>
        <taxon>Cytophagia</taxon>
        <taxon>Cytophagales</taxon>
        <taxon>Hymenobacteraceae</taxon>
        <taxon>Pontibacter</taxon>
    </lineage>
</organism>
<keyword evidence="7" id="KW-0998">Cell outer membrane</keyword>
<keyword evidence="6" id="KW-0472">Membrane</keyword>
<accession>A0A501W6M6</accession>
<name>A0A501W6M6_9BACT</name>
<comment type="caution">
    <text evidence="9">The sequence shown here is derived from an EMBL/GenBank/DDBJ whole genome shotgun (WGS) entry which is preliminary data.</text>
</comment>
<dbReference type="InterPro" id="IPR003423">
    <property type="entry name" value="OMP_efflux"/>
</dbReference>
<dbReference type="PANTHER" id="PTHR30026:SF20">
    <property type="entry name" value="OUTER MEMBRANE PROTEIN TOLC"/>
    <property type="match status" value="1"/>
</dbReference>
<evidence type="ECO:0000256" key="2">
    <source>
        <dbReference type="ARBA" id="ARBA00007613"/>
    </source>
</evidence>
<comment type="subcellular location">
    <subcellularLocation>
        <location evidence="1">Cell outer membrane</location>
    </subcellularLocation>
</comment>
<proteinExistence type="inferred from homology"/>
<evidence type="ECO:0000313" key="9">
    <source>
        <dbReference type="EMBL" id="TPE44382.1"/>
    </source>
</evidence>
<dbReference type="GO" id="GO:0009279">
    <property type="term" value="C:cell outer membrane"/>
    <property type="evidence" value="ECO:0007669"/>
    <property type="project" value="UniProtKB-SubCell"/>
</dbReference>
<keyword evidence="8" id="KW-0732">Signal</keyword>
<dbReference type="EMBL" id="VFRQ01000004">
    <property type="protein sequence ID" value="TPE44382.1"/>
    <property type="molecule type" value="Genomic_DNA"/>
</dbReference>
<evidence type="ECO:0000313" key="10">
    <source>
        <dbReference type="Proteomes" id="UP000316727"/>
    </source>
</evidence>
<dbReference type="GO" id="GO:0015562">
    <property type="term" value="F:efflux transmembrane transporter activity"/>
    <property type="evidence" value="ECO:0007669"/>
    <property type="project" value="InterPro"/>
</dbReference>
<dbReference type="RefSeq" id="WP_140621273.1">
    <property type="nucleotide sequence ID" value="NZ_VFRQ01000004.1"/>
</dbReference>
<feature type="chain" id="PRO_5021428343" evidence="8">
    <location>
        <begin position="29"/>
        <end position="450"/>
    </location>
</feature>
<dbReference type="Pfam" id="PF02321">
    <property type="entry name" value="OEP"/>
    <property type="match status" value="2"/>
</dbReference>
<dbReference type="OrthoDB" id="9811587at2"/>
<keyword evidence="5" id="KW-0812">Transmembrane</keyword>
<evidence type="ECO:0000256" key="4">
    <source>
        <dbReference type="ARBA" id="ARBA00022452"/>
    </source>
</evidence>
<keyword evidence="3" id="KW-0813">Transport</keyword>
<gene>
    <name evidence="9" type="ORF">FJM65_09535</name>
</gene>
<keyword evidence="10" id="KW-1185">Reference proteome</keyword>
<evidence type="ECO:0000256" key="8">
    <source>
        <dbReference type="SAM" id="SignalP"/>
    </source>
</evidence>
<reference evidence="9 10" key="1">
    <citation type="submission" date="2019-06" db="EMBL/GenBank/DDBJ databases">
        <title>A novel bacterium of genus Pontibacter, isolated from marine sediment.</title>
        <authorList>
            <person name="Huang H."/>
            <person name="Mo K."/>
            <person name="Hu Y."/>
        </authorList>
    </citation>
    <scope>NUCLEOTIDE SEQUENCE [LARGE SCALE GENOMIC DNA]</scope>
    <source>
        <strain evidence="9 10">HB172049</strain>
    </source>
</reference>
<dbReference type="GO" id="GO:1990281">
    <property type="term" value="C:efflux pump complex"/>
    <property type="evidence" value="ECO:0007669"/>
    <property type="project" value="TreeGrafter"/>
</dbReference>
<dbReference type="Proteomes" id="UP000316727">
    <property type="component" value="Unassembled WGS sequence"/>
</dbReference>
<sequence>MKNFISRALLQKLGGLSLCLSLAVTAYAQEPLTLEQSLELARQHNVALRQARYNSDKADIGVRRNKYSYLPSISANADLSRTNGLVFDNVAGEVKRGNTTASYPYVSGQVVLFDGFTKLFELKKSRQQAQAATFATQQAEIELETNITAYFLQALVNRENIHISEGRIKLLEGQLSQMEKLERAGARAMDEVYQIKAQLATEKLNLITHQNSFRKAKLMLVQEMNVEGTPDYELQMPNLPEEIRTELPSEEEVLANALSFSPLVKASAASLEAAKSDLKIARSNFSPTLSLEGMIGSNYSTNIYQDPENGNLATMPYFDQLDLNQRKVVGLNLSIPIFNGLSRHYDAQTARLDLRKAELDYTDSQNQLRQTVQQAYQDVLAAREKYNTVMANLEYSKRAFTSAKRRYELGSIDFFAYMESLNNMNKAQAELLQSRFEFYLKKRVLELYQG</sequence>
<evidence type="ECO:0000256" key="3">
    <source>
        <dbReference type="ARBA" id="ARBA00022448"/>
    </source>
</evidence>
<dbReference type="InterPro" id="IPR051906">
    <property type="entry name" value="TolC-like"/>
</dbReference>
<dbReference type="AlphaFoldDB" id="A0A501W6M6"/>
<dbReference type="PANTHER" id="PTHR30026">
    <property type="entry name" value="OUTER MEMBRANE PROTEIN TOLC"/>
    <property type="match status" value="1"/>
</dbReference>
<protein>
    <submittedName>
        <fullName evidence="9">TolC family protein</fullName>
    </submittedName>
</protein>
<evidence type="ECO:0000256" key="5">
    <source>
        <dbReference type="ARBA" id="ARBA00022692"/>
    </source>
</evidence>
<dbReference type="GO" id="GO:0015288">
    <property type="term" value="F:porin activity"/>
    <property type="evidence" value="ECO:0007669"/>
    <property type="project" value="TreeGrafter"/>
</dbReference>
<dbReference type="SUPFAM" id="SSF56954">
    <property type="entry name" value="Outer membrane efflux proteins (OEP)"/>
    <property type="match status" value="1"/>
</dbReference>
<evidence type="ECO:0000256" key="6">
    <source>
        <dbReference type="ARBA" id="ARBA00023136"/>
    </source>
</evidence>